<sequence length="304" mass="32643">MSPAAPAELDPSVCYRHPDRTSWTLCERCGRTICPECQILTPSGVRCPDCVRELGGTVQWTPAGGPSRAEAAAAKTRRTRERARRTERRPRWQQAVLRVLRPGDAIPLVSWLIAATVVVVGVVGLFSPLPVDLLAASPQWSWQVWRFVTGAAVSGGALNLILSVLFFLLIAPTSERELGRRKFLIVFFAAVIAGNAFAVLAGITGFGLFGGLYGLFGSTLIIVWPSPAARTQLLITIAVNFIIAIALSPSLLPEIVGGLIAGAGAGYLMHRFEDTPRLERRAYLIIAGGLLALIALAVLRSVLL</sequence>
<comment type="subcellular location">
    <subcellularLocation>
        <location evidence="1">Membrane</location>
        <topology evidence="1">Multi-pass membrane protein</topology>
    </subcellularLocation>
</comment>
<dbReference type="GO" id="GO:0006508">
    <property type="term" value="P:proteolysis"/>
    <property type="evidence" value="ECO:0007669"/>
    <property type="project" value="UniProtKB-KW"/>
</dbReference>
<keyword evidence="3 11" id="KW-0645">Protease</keyword>
<feature type="domain" description="Peptidase S54 rhomboid" evidence="10">
    <location>
        <begin position="142"/>
        <end position="271"/>
    </location>
</feature>
<dbReference type="PANTHER" id="PTHR43066">
    <property type="entry name" value="RHOMBOID-RELATED PROTEIN"/>
    <property type="match status" value="1"/>
</dbReference>
<dbReference type="EC" id="3.4.21.105" evidence="11"/>
<evidence type="ECO:0000256" key="4">
    <source>
        <dbReference type="ARBA" id="ARBA00022692"/>
    </source>
</evidence>
<name>A0ABW0NPI0_9MICO</name>
<dbReference type="EMBL" id="JBHSMG010000002">
    <property type="protein sequence ID" value="MFC5502274.1"/>
    <property type="molecule type" value="Genomic_DNA"/>
</dbReference>
<feature type="transmembrane region" description="Helical" evidence="9">
    <location>
        <begin position="206"/>
        <end position="224"/>
    </location>
</feature>
<comment type="similarity">
    <text evidence="2">Belongs to the peptidase S54 family.</text>
</comment>
<feature type="region of interest" description="Disordered" evidence="8">
    <location>
        <begin position="63"/>
        <end position="87"/>
    </location>
</feature>
<dbReference type="InterPro" id="IPR035952">
    <property type="entry name" value="Rhomboid-like_sf"/>
</dbReference>
<accession>A0ABW0NPI0</accession>
<evidence type="ECO:0000256" key="3">
    <source>
        <dbReference type="ARBA" id="ARBA00022670"/>
    </source>
</evidence>
<keyword evidence="5 11" id="KW-0378">Hydrolase</keyword>
<comment type="caution">
    <text evidence="11">The sequence shown here is derived from an EMBL/GenBank/DDBJ whole genome shotgun (WGS) entry which is preliminary data.</text>
</comment>
<evidence type="ECO:0000256" key="2">
    <source>
        <dbReference type="ARBA" id="ARBA00009045"/>
    </source>
</evidence>
<dbReference type="Pfam" id="PF01694">
    <property type="entry name" value="Rhomboid"/>
    <property type="match status" value="1"/>
</dbReference>
<evidence type="ECO:0000256" key="1">
    <source>
        <dbReference type="ARBA" id="ARBA00004141"/>
    </source>
</evidence>
<evidence type="ECO:0000256" key="6">
    <source>
        <dbReference type="ARBA" id="ARBA00022989"/>
    </source>
</evidence>
<evidence type="ECO:0000256" key="5">
    <source>
        <dbReference type="ARBA" id="ARBA00022801"/>
    </source>
</evidence>
<feature type="compositionally biased region" description="Basic residues" evidence="8">
    <location>
        <begin position="75"/>
        <end position="87"/>
    </location>
</feature>
<evidence type="ECO:0000256" key="8">
    <source>
        <dbReference type="SAM" id="MobiDB-lite"/>
    </source>
</evidence>
<evidence type="ECO:0000313" key="11">
    <source>
        <dbReference type="EMBL" id="MFC5502274.1"/>
    </source>
</evidence>
<proteinExistence type="inferred from homology"/>
<keyword evidence="12" id="KW-1185">Reference proteome</keyword>
<keyword evidence="7 9" id="KW-0472">Membrane</keyword>
<organism evidence="11 12">
    <name type="scientific">Lysinimonas soli</name>
    <dbReference type="NCBI Taxonomy" id="1074233"/>
    <lineage>
        <taxon>Bacteria</taxon>
        <taxon>Bacillati</taxon>
        <taxon>Actinomycetota</taxon>
        <taxon>Actinomycetes</taxon>
        <taxon>Micrococcales</taxon>
        <taxon>Microbacteriaceae</taxon>
        <taxon>Lysinimonas</taxon>
    </lineage>
</organism>
<feature type="transmembrane region" description="Helical" evidence="9">
    <location>
        <begin position="282"/>
        <end position="303"/>
    </location>
</feature>
<feature type="transmembrane region" description="Helical" evidence="9">
    <location>
        <begin position="108"/>
        <end position="127"/>
    </location>
</feature>
<gene>
    <name evidence="11" type="ORF">ACFPJ4_08495</name>
</gene>
<reference evidence="12" key="1">
    <citation type="journal article" date="2019" name="Int. J. Syst. Evol. Microbiol.">
        <title>The Global Catalogue of Microorganisms (GCM) 10K type strain sequencing project: providing services to taxonomists for standard genome sequencing and annotation.</title>
        <authorList>
            <consortium name="The Broad Institute Genomics Platform"/>
            <consortium name="The Broad Institute Genome Sequencing Center for Infectious Disease"/>
            <person name="Wu L."/>
            <person name="Ma J."/>
        </authorList>
    </citation>
    <scope>NUCLEOTIDE SEQUENCE [LARGE SCALE GENOMIC DNA]</scope>
    <source>
        <strain evidence="12">CGMCC 4.6997</strain>
    </source>
</reference>
<dbReference type="InterPro" id="IPR022764">
    <property type="entry name" value="Peptidase_S54_rhomboid_dom"/>
</dbReference>
<keyword evidence="4 9" id="KW-0812">Transmembrane</keyword>
<dbReference type="Proteomes" id="UP001596039">
    <property type="component" value="Unassembled WGS sequence"/>
</dbReference>
<evidence type="ECO:0000256" key="9">
    <source>
        <dbReference type="SAM" id="Phobius"/>
    </source>
</evidence>
<feature type="transmembrane region" description="Helical" evidence="9">
    <location>
        <begin position="183"/>
        <end position="200"/>
    </location>
</feature>
<feature type="transmembrane region" description="Helical" evidence="9">
    <location>
        <begin position="147"/>
        <end position="171"/>
    </location>
</feature>
<evidence type="ECO:0000259" key="10">
    <source>
        <dbReference type="Pfam" id="PF01694"/>
    </source>
</evidence>
<protein>
    <submittedName>
        <fullName evidence="11">Rhomboid family intramembrane serine protease</fullName>
        <ecNumber evidence="11">3.4.21.105</ecNumber>
    </submittedName>
</protein>
<evidence type="ECO:0000256" key="7">
    <source>
        <dbReference type="ARBA" id="ARBA00023136"/>
    </source>
</evidence>
<dbReference type="Gene3D" id="1.20.1540.10">
    <property type="entry name" value="Rhomboid-like"/>
    <property type="match status" value="1"/>
</dbReference>
<dbReference type="RefSeq" id="WP_386739973.1">
    <property type="nucleotide sequence ID" value="NZ_JBHSMG010000002.1"/>
</dbReference>
<dbReference type="SUPFAM" id="SSF144091">
    <property type="entry name" value="Rhomboid-like"/>
    <property type="match status" value="1"/>
</dbReference>
<dbReference type="GO" id="GO:0008233">
    <property type="term" value="F:peptidase activity"/>
    <property type="evidence" value="ECO:0007669"/>
    <property type="project" value="UniProtKB-KW"/>
</dbReference>
<keyword evidence="6 9" id="KW-1133">Transmembrane helix</keyword>
<evidence type="ECO:0000313" key="12">
    <source>
        <dbReference type="Proteomes" id="UP001596039"/>
    </source>
</evidence>
<dbReference type="PANTHER" id="PTHR43066:SF1">
    <property type="entry name" value="RHOMBOID PROTEIN 2"/>
    <property type="match status" value="1"/>
</dbReference>